<dbReference type="EMBL" id="JASNQZ010000001">
    <property type="protein sequence ID" value="KAL0960684.1"/>
    <property type="molecule type" value="Genomic_DNA"/>
</dbReference>
<dbReference type="PANTHER" id="PTHR42834">
    <property type="entry name" value="ENDONUCLEASE/EXONUCLEASE/PHOSPHATASE FAMILY PROTEIN (AFU_ORTHOLOGUE AFUA_3G09210)"/>
    <property type="match status" value="1"/>
</dbReference>
<proteinExistence type="predicted"/>
<dbReference type="PANTHER" id="PTHR42834:SF1">
    <property type="entry name" value="ENDONUCLEASE_EXONUCLEASE_PHOSPHATASE FAMILY PROTEIN (AFU_ORTHOLOGUE AFUA_3G09210)"/>
    <property type="match status" value="1"/>
</dbReference>
<dbReference type="SUPFAM" id="SSF56219">
    <property type="entry name" value="DNase I-like"/>
    <property type="match status" value="1"/>
</dbReference>
<keyword evidence="3" id="KW-1185">Reference proteome</keyword>
<dbReference type="InterPro" id="IPR036691">
    <property type="entry name" value="Endo/exonu/phosph_ase_sf"/>
</dbReference>
<name>A0ABR3JYJ7_9AGAR</name>
<evidence type="ECO:0000259" key="1">
    <source>
        <dbReference type="Pfam" id="PF03372"/>
    </source>
</evidence>
<comment type="caution">
    <text evidence="2">The sequence shown here is derived from an EMBL/GenBank/DDBJ whole genome shotgun (WGS) entry which is preliminary data.</text>
</comment>
<gene>
    <name evidence="2" type="ORF">HGRIS_005712</name>
</gene>
<organism evidence="2 3">
    <name type="scientific">Hohenbuehelia grisea</name>
    <dbReference type="NCBI Taxonomy" id="104357"/>
    <lineage>
        <taxon>Eukaryota</taxon>
        <taxon>Fungi</taxon>
        <taxon>Dikarya</taxon>
        <taxon>Basidiomycota</taxon>
        <taxon>Agaricomycotina</taxon>
        <taxon>Agaricomycetes</taxon>
        <taxon>Agaricomycetidae</taxon>
        <taxon>Agaricales</taxon>
        <taxon>Pleurotineae</taxon>
        <taxon>Pleurotaceae</taxon>
        <taxon>Hohenbuehelia</taxon>
    </lineage>
</organism>
<sequence>MEQFPPAACAVWASVLSLTSDAQVVLESAMRKFSFGLLATSVVAPLAVGSVSITDIQGAGFRSSFAGQTVHNLTGTVTAKGSNGFYLIGESAGDVRVSNGLFVFSSSAAVLNQVAVGDAISLSGNVSEFRASTRPNDLTMTEITGPNNIVVVSTNNTVTPIILGKDRSPPTQHLSALDVGKDGFLSVPNNSSLVDSTKSELQPDKFGLDFWESLEGQLVTIPKPVALNFETKFGEFWVRGDWPVTGLNARGSLSITIGPDGLPDANPETVIIGTPLDGTKNPKVAVGVPVSDITGVVAYQFGFFYVIPLTAPTVLSRPDSTVPPTTLTTTKNSLCDVTIGDYNVENLAPTSSHLKTIADHISTFLKTPDLVFVQEIQDNSGPTDDGVVSANVTLSTLTAAIANISGVQYDFVEIAPIDKQDGGQPGGNIRQAYLYRSEKLKLVRGSPAGGALDATAVKPGPFGRPSLSFNPGRIEPNSSAWASSRKPLAAVWETPRGARLFTVNLHLTSKSGSASTQGDARPFVNLGVDQRTAQIETVATFVKSILAKDPHANVVVGGDCNEFFQTRSAFASFKGKLTQIDEAAGVPQEERYTYVFDQNTEQLDHIFISKAIRARRPRIEHIHVNNWAPSFAARTSDHDPSVAKIRVC</sequence>
<protein>
    <recommendedName>
        <fullName evidence="1">Endonuclease/exonuclease/phosphatase domain-containing protein</fullName>
    </recommendedName>
</protein>
<dbReference type="CDD" id="cd04486">
    <property type="entry name" value="YhcR_OBF_like"/>
    <property type="match status" value="1"/>
</dbReference>
<dbReference type="Gene3D" id="3.60.10.10">
    <property type="entry name" value="Endonuclease/exonuclease/phosphatase"/>
    <property type="match status" value="1"/>
</dbReference>
<dbReference type="Pfam" id="PF03372">
    <property type="entry name" value="Exo_endo_phos"/>
    <property type="match status" value="1"/>
</dbReference>
<dbReference type="Proteomes" id="UP001556367">
    <property type="component" value="Unassembled WGS sequence"/>
</dbReference>
<evidence type="ECO:0000313" key="3">
    <source>
        <dbReference type="Proteomes" id="UP001556367"/>
    </source>
</evidence>
<evidence type="ECO:0000313" key="2">
    <source>
        <dbReference type="EMBL" id="KAL0960684.1"/>
    </source>
</evidence>
<feature type="domain" description="Endonuclease/exonuclease/phosphatase" evidence="1">
    <location>
        <begin position="342"/>
        <end position="638"/>
    </location>
</feature>
<dbReference type="InterPro" id="IPR005135">
    <property type="entry name" value="Endo/exonuclease/phosphatase"/>
</dbReference>
<reference evidence="3" key="1">
    <citation type="submission" date="2024-06" db="EMBL/GenBank/DDBJ databases">
        <title>Multi-omics analyses provide insights into the biosynthesis of the anticancer antibiotic pleurotin in Hohenbuehelia grisea.</title>
        <authorList>
            <person name="Weaver J.A."/>
            <person name="Alberti F."/>
        </authorList>
    </citation>
    <scope>NUCLEOTIDE SEQUENCE [LARGE SCALE GENOMIC DNA]</scope>
    <source>
        <strain evidence="3">T-177</strain>
    </source>
</reference>
<accession>A0ABR3JYJ7</accession>